<evidence type="ECO:0000313" key="2">
    <source>
        <dbReference type="EMBL" id="ETE67889.1"/>
    </source>
</evidence>
<comment type="caution">
    <text evidence="2">The sequence shown here is derived from an EMBL/GenBank/DDBJ whole genome shotgun (WGS) entry which is preliminary data.</text>
</comment>
<sequence>MKRKRYFKGGGQAKRKPVTKPGKSNNKKSNSPTLNDSKTLQQLRSDNMYMTTKAKGIMISFVKNLYKWVSVEAERLRRERKRTSIGRGFALYEGILKGKKFSPSPWGEKERTRQGEGR</sequence>
<reference evidence="2 3" key="1">
    <citation type="journal article" date="2013" name="Proc. Natl. Acad. Sci. U.S.A.">
        <title>The king cobra genome reveals dynamic gene evolution and adaptation in the snake venom system.</title>
        <authorList>
            <person name="Vonk F.J."/>
            <person name="Casewell N.R."/>
            <person name="Henkel C.V."/>
            <person name="Heimberg A.M."/>
            <person name="Jansen H.J."/>
            <person name="McCleary R.J."/>
            <person name="Kerkkamp H.M."/>
            <person name="Vos R.A."/>
            <person name="Guerreiro I."/>
            <person name="Calvete J.J."/>
            <person name="Wuster W."/>
            <person name="Woods A.E."/>
            <person name="Logan J.M."/>
            <person name="Harrison R.A."/>
            <person name="Castoe T.A."/>
            <person name="de Koning A.P."/>
            <person name="Pollock D.D."/>
            <person name="Yandell M."/>
            <person name="Calderon D."/>
            <person name="Renjifo C."/>
            <person name="Currier R.B."/>
            <person name="Salgado D."/>
            <person name="Pla D."/>
            <person name="Sanz L."/>
            <person name="Hyder A.S."/>
            <person name="Ribeiro J.M."/>
            <person name="Arntzen J.W."/>
            <person name="van den Thillart G.E."/>
            <person name="Boetzer M."/>
            <person name="Pirovano W."/>
            <person name="Dirks R.P."/>
            <person name="Spaink H.P."/>
            <person name="Duboule D."/>
            <person name="McGlinn E."/>
            <person name="Kini R.M."/>
            <person name="Richardson M.K."/>
        </authorList>
    </citation>
    <scope>NUCLEOTIDE SEQUENCE</scope>
    <source>
        <tissue evidence="2">Blood</tissue>
    </source>
</reference>
<organism evidence="2 3">
    <name type="scientific">Ophiophagus hannah</name>
    <name type="common">King cobra</name>
    <name type="synonym">Naja hannah</name>
    <dbReference type="NCBI Taxonomy" id="8665"/>
    <lineage>
        <taxon>Eukaryota</taxon>
        <taxon>Metazoa</taxon>
        <taxon>Chordata</taxon>
        <taxon>Craniata</taxon>
        <taxon>Vertebrata</taxon>
        <taxon>Euteleostomi</taxon>
        <taxon>Lepidosauria</taxon>
        <taxon>Squamata</taxon>
        <taxon>Bifurcata</taxon>
        <taxon>Unidentata</taxon>
        <taxon>Episquamata</taxon>
        <taxon>Toxicofera</taxon>
        <taxon>Serpentes</taxon>
        <taxon>Colubroidea</taxon>
        <taxon>Elapidae</taxon>
        <taxon>Elapinae</taxon>
        <taxon>Ophiophagus</taxon>
    </lineage>
</organism>
<evidence type="ECO:0000313" key="3">
    <source>
        <dbReference type="Proteomes" id="UP000018936"/>
    </source>
</evidence>
<feature type="compositionally biased region" description="Polar residues" evidence="1">
    <location>
        <begin position="32"/>
        <end position="41"/>
    </location>
</feature>
<feature type="region of interest" description="Disordered" evidence="1">
    <location>
        <begin position="99"/>
        <end position="118"/>
    </location>
</feature>
<evidence type="ECO:0000256" key="1">
    <source>
        <dbReference type="SAM" id="MobiDB-lite"/>
    </source>
</evidence>
<feature type="compositionally biased region" description="Basic and acidic residues" evidence="1">
    <location>
        <begin position="107"/>
        <end position="118"/>
    </location>
</feature>
<protein>
    <submittedName>
        <fullName evidence="2">Histone H2B type 3-B</fullName>
    </submittedName>
</protein>
<dbReference type="InterPro" id="IPR009072">
    <property type="entry name" value="Histone-fold"/>
</dbReference>
<dbReference type="AlphaFoldDB" id="V8P056"/>
<proteinExistence type="predicted"/>
<gene>
    <name evidence="2" type="primary">HIST3H2BB</name>
    <name evidence="2" type="ORF">L345_06320</name>
</gene>
<dbReference type="GO" id="GO:0046982">
    <property type="term" value="F:protein heterodimerization activity"/>
    <property type="evidence" value="ECO:0007669"/>
    <property type="project" value="InterPro"/>
</dbReference>
<keyword evidence="3" id="KW-1185">Reference proteome</keyword>
<dbReference type="Gene3D" id="1.10.20.10">
    <property type="entry name" value="Histone, subunit A"/>
    <property type="match status" value="1"/>
</dbReference>
<name>V8P056_OPHHA</name>
<dbReference type="EMBL" id="AZIM01001153">
    <property type="protein sequence ID" value="ETE67889.1"/>
    <property type="molecule type" value="Genomic_DNA"/>
</dbReference>
<dbReference type="Proteomes" id="UP000018936">
    <property type="component" value="Unassembled WGS sequence"/>
</dbReference>
<dbReference type="OrthoDB" id="9426660at2759"/>
<feature type="compositionally biased region" description="Basic residues" evidence="1">
    <location>
        <begin position="1"/>
        <end position="18"/>
    </location>
</feature>
<accession>V8P056</accession>
<feature type="region of interest" description="Disordered" evidence="1">
    <location>
        <begin position="1"/>
        <end position="41"/>
    </location>
</feature>
<feature type="non-terminal residue" evidence="2">
    <location>
        <position position="1"/>
    </location>
</feature>